<feature type="compositionally biased region" description="Polar residues" evidence="1">
    <location>
        <begin position="129"/>
        <end position="140"/>
    </location>
</feature>
<protein>
    <submittedName>
        <fullName evidence="2">Uncharacterized protein</fullName>
    </submittedName>
</protein>
<feature type="compositionally biased region" description="Basic residues" evidence="1">
    <location>
        <begin position="405"/>
        <end position="419"/>
    </location>
</feature>
<feature type="compositionally biased region" description="Polar residues" evidence="1">
    <location>
        <begin position="277"/>
        <end position="294"/>
    </location>
</feature>
<dbReference type="Proteomes" id="UP001321473">
    <property type="component" value="Unassembled WGS sequence"/>
</dbReference>
<dbReference type="EMBL" id="JARKHS020005963">
    <property type="protein sequence ID" value="KAK8783030.1"/>
    <property type="molecule type" value="Genomic_DNA"/>
</dbReference>
<comment type="caution">
    <text evidence="2">The sequence shown here is derived from an EMBL/GenBank/DDBJ whole genome shotgun (WGS) entry which is preliminary data.</text>
</comment>
<feature type="compositionally biased region" description="Polar residues" evidence="1">
    <location>
        <begin position="359"/>
        <end position="371"/>
    </location>
</feature>
<feature type="region of interest" description="Disordered" evidence="1">
    <location>
        <begin position="388"/>
        <end position="419"/>
    </location>
</feature>
<feature type="region of interest" description="Disordered" evidence="1">
    <location>
        <begin position="1"/>
        <end position="51"/>
    </location>
</feature>
<evidence type="ECO:0000256" key="1">
    <source>
        <dbReference type="SAM" id="MobiDB-lite"/>
    </source>
</evidence>
<feature type="compositionally biased region" description="Polar residues" evidence="1">
    <location>
        <begin position="172"/>
        <end position="185"/>
    </location>
</feature>
<name>A0AAQ4F7B1_AMBAM</name>
<feature type="compositionally biased region" description="Low complexity" evidence="1">
    <location>
        <begin position="218"/>
        <end position="230"/>
    </location>
</feature>
<gene>
    <name evidence="2" type="ORF">V5799_015627</name>
</gene>
<proteinExistence type="predicted"/>
<evidence type="ECO:0000313" key="3">
    <source>
        <dbReference type="Proteomes" id="UP001321473"/>
    </source>
</evidence>
<feature type="compositionally biased region" description="Basic and acidic residues" evidence="1">
    <location>
        <begin position="38"/>
        <end position="48"/>
    </location>
</feature>
<dbReference type="AlphaFoldDB" id="A0AAQ4F7B1"/>
<evidence type="ECO:0000313" key="2">
    <source>
        <dbReference type="EMBL" id="KAK8783030.1"/>
    </source>
</evidence>
<accession>A0AAQ4F7B1</accession>
<organism evidence="2 3">
    <name type="scientific">Amblyomma americanum</name>
    <name type="common">Lone star tick</name>
    <dbReference type="NCBI Taxonomy" id="6943"/>
    <lineage>
        <taxon>Eukaryota</taxon>
        <taxon>Metazoa</taxon>
        <taxon>Ecdysozoa</taxon>
        <taxon>Arthropoda</taxon>
        <taxon>Chelicerata</taxon>
        <taxon>Arachnida</taxon>
        <taxon>Acari</taxon>
        <taxon>Parasitiformes</taxon>
        <taxon>Ixodida</taxon>
        <taxon>Ixodoidea</taxon>
        <taxon>Ixodidae</taxon>
        <taxon>Amblyomminae</taxon>
        <taxon>Amblyomma</taxon>
    </lineage>
</organism>
<reference evidence="2 3" key="1">
    <citation type="journal article" date="2023" name="Arcadia Sci">
        <title>De novo assembly of a long-read Amblyomma americanum tick genome.</title>
        <authorList>
            <person name="Chou S."/>
            <person name="Poskanzer K.E."/>
            <person name="Rollins M."/>
            <person name="Thuy-Boun P.S."/>
        </authorList>
    </citation>
    <scope>NUCLEOTIDE SEQUENCE [LARGE SCALE GENOMIC DNA]</scope>
    <source>
        <strain evidence="2">F_SG_1</strain>
        <tissue evidence="2">Salivary glands</tissue>
    </source>
</reference>
<feature type="region of interest" description="Disordered" evidence="1">
    <location>
        <begin position="92"/>
        <end position="373"/>
    </location>
</feature>
<sequence>MDDSRQSAAEAAVLEEPVEEPADPAQGPESADSSAFLDLEREMKDSTHPLKPAVAIPAAEAKVSPAVMGTESTSTADIKMVALPSPALKSEAEPALFGPAAKSRPSPLKQTSATQTDEERAGTECKMQMSPSMPSTSGLSTIKPKRPRERHSSSDESDMGDSRVPAGKVPKLSTSPDSESLQSTEAEPVAAFATAQALERPERPGEDEESTCYELSDSRSSSGASVSTPSGLFSSQVDSSGIFFTFQSEPDRPVMDEEGQPSPPILIAGPPSLPSDAATSSERADFSDSTNTNGCFRPGDPNESLVPLPWPASTSGSSSSWDPTRRPGILRPIPLYPSATTSTSSSLHVPSSTRAGVSRSLSYPEATTQPLNPEYYYRHHHTEHVSVTRPLPGNIAPQSVGSRLKGFKKRSPKRVCKPT</sequence>
<keyword evidence="3" id="KW-1185">Reference proteome</keyword>
<feature type="compositionally biased region" description="Low complexity" evidence="1">
    <location>
        <begin position="340"/>
        <end position="353"/>
    </location>
</feature>